<evidence type="ECO:0000313" key="3">
    <source>
        <dbReference type="EMBL" id="AOW27466.1"/>
    </source>
</evidence>
<feature type="region of interest" description="Disordered" evidence="1">
    <location>
        <begin position="105"/>
        <end position="142"/>
    </location>
</feature>
<dbReference type="STRING" id="237561.A0A1D8PH57"/>
<dbReference type="VEuPathDB" id="FungiDB:C2_04400W_A"/>
<feature type="compositionally biased region" description="Polar residues" evidence="1">
    <location>
        <begin position="113"/>
        <end position="141"/>
    </location>
</feature>
<dbReference type="GeneID" id="3645457"/>
<dbReference type="AlphaFoldDB" id="A0A1D8PH57"/>
<dbReference type="EMBL" id="CP017624">
    <property type="protein sequence ID" value="AOW27466.1"/>
    <property type="molecule type" value="Genomic_DNA"/>
</dbReference>
<sequence length="396" mass="44596">MINDNIYKSIHSMASATGPTATGISHGANPADDVNNTDPNLKRISQFILLGAAEATGNRHHNLHDGKSELSYESSLDIMSVQNNEELKDEFDEFIEIPTLVSDNESEEIESIATKTSAPHWKSQLSLQPTPATSQSGSNREGVQAARFNVQSANNHQHQPVVHQHTSIQRANIKRGILATRKNNQQPAITVDDVKQSINSTTTTTTTTTTASTSKQSSLECSQEQFKLERTKIMTIVIKYVTAKIHNSFPPDSGRNVKQNELPLDKFLLILTSRLRITSPVFLKAIIYLFRYMDIIYLLRYLNQTNNFVNYNDMGFELKKLIVGCLKLAIIKENRITKNKYVLNWEQITGLKNQEINSIVKTLVGRMNGKLNIKDVEVANMKNEMFRFVKMISTQV</sequence>
<gene>
    <name evidence="3" type="ordered locus">CAALFM_C204400WA</name>
    <name evidence="2" type="ordered locus">orf19.11988</name>
</gene>
<reference evidence="3 4" key="1">
    <citation type="journal article" date="2004" name="Proc. Natl. Acad. Sci. U.S.A.">
        <title>The diploid genome sequence of Candida albicans.</title>
        <authorList>
            <person name="Jones T."/>
            <person name="Federspiel N.A."/>
            <person name="Chibana H."/>
            <person name="Dungan J."/>
            <person name="Kalman S."/>
            <person name="Magee B.B."/>
            <person name="Newport G."/>
            <person name="Thorstenson Y.R."/>
            <person name="Agabian N."/>
            <person name="Magee P.T."/>
            <person name="Davis R.W."/>
            <person name="Scherer S."/>
        </authorList>
    </citation>
    <scope>NUCLEOTIDE SEQUENCE [LARGE SCALE GENOMIC DNA]</scope>
    <source>
        <strain evidence="4">SC5314 / ATCC MYA-2876</strain>
    </source>
</reference>
<reference evidence="3 4" key="3">
    <citation type="journal article" date="2013" name="Genome Biol.">
        <title>Assembly of a phased diploid Candida albicans genome facilitates allele-specific measurements and provides a simple model for repeat and indel structure.</title>
        <authorList>
            <person name="Muzzey D."/>
            <person name="Schwartz K."/>
            <person name="Weissman J.S."/>
            <person name="Sherlock G."/>
        </authorList>
    </citation>
    <scope>NUCLEOTIDE SEQUENCE [LARGE SCALE GENOMIC DNA]</scope>
    <source>
        <strain evidence="4">SC5314 / ATCC MYA-2876</strain>
    </source>
</reference>
<evidence type="ECO:0000313" key="2">
    <source>
        <dbReference type="CGD" id="CAL0000189141"/>
    </source>
</evidence>
<evidence type="ECO:0000256" key="1">
    <source>
        <dbReference type="SAM" id="MobiDB-lite"/>
    </source>
</evidence>
<dbReference type="eggNOG" id="ENOG502RPWR">
    <property type="taxonomic scope" value="Eukaryota"/>
</dbReference>
<evidence type="ECO:0000313" key="4">
    <source>
        <dbReference type="Proteomes" id="UP000000559"/>
    </source>
</evidence>
<keyword evidence="4" id="KW-1185">Reference proteome</keyword>
<accession>A0A1D8PH57</accession>
<dbReference type="Proteomes" id="UP000000559">
    <property type="component" value="Chromosome 2"/>
</dbReference>
<dbReference type="InParanoid" id="A0A1D8PH57"/>
<protein>
    <submittedName>
        <fullName evidence="3">Uncharacterized protein</fullName>
    </submittedName>
</protein>
<name>A0A1D8PH57_CANAL</name>
<dbReference type="RefSeq" id="XP_712939.1">
    <property type="nucleotide sequence ID" value="XM_707846.1"/>
</dbReference>
<dbReference type="OrthoDB" id="4090559at2759"/>
<dbReference type="CGD" id="CAL0000189141">
    <property type="gene designation" value="orf19.11988"/>
</dbReference>
<dbReference type="KEGG" id="cal:CAALFM_C204400WA"/>
<organism evidence="3 4">
    <name type="scientific">Candida albicans (strain SC5314 / ATCC MYA-2876)</name>
    <name type="common">Yeast</name>
    <dbReference type="NCBI Taxonomy" id="237561"/>
    <lineage>
        <taxon>Eukaryota</taxon>
        <taxon>Fungi</taxon>
        <taxon>Dikarya</taxon>
        <taxon>Ascomycota</taxon>
        <taxon>Saccharomycotina</taxon>
        <taxon>Pichiomycetes</taxon>
        <taxon>Debaryomycetaceae</taxon>
        <taxon>Candida/Lodderomyces clade</taxon>
        <taxon>Candida</taxon>
    </lineage>
</organism>
<proteinExistence type="predicted"/>
<reference evidence="3 4" key="2">
    <citation type="journal article" date="2007" name="Genome Biol.">
        <title>Assembly of the Candida albicans genome into sixteen supercontigs aligned on the eight chromosomes.</title>
        <authorList>
            <person name="van het Hoog M."/>
            <person name="Rast T.J."/>
            <person name="Martchenko M."/>
            <person name="Grindle S."/>
            <person name="Dignard D."/>
            <person name="Hogues H."/>
            <person name="Cuomo C."/>
            <person name="Berriman M."/>
            <person name="Scherer S."/>
            <person name="Magee B.B."/>
            <person name="Whiteway M."/>
            <person name="Chibana H."/>
            <person name="Nantel A."/>
            <person name="Magee P.T."/>
        </authorList>
    </citation>
    <scope>GENOME REANNOTATION</scope>
    <source>
        <strain evidence="4">SC5314 / ATCC MYA-2876</strain>
    </source>
</reference>